<comment type="similarity">
    <text evidence="1">Belongs to the RRM CPSF6/7 family.</text>
</comment>
<accession>A0A6A1UQG4</accession>
<dbReference type="GO" id="GO:0005634">
    <property type="term" value="C:nucleus"/>
    <property type="evidence" value="ECO:0007669"/>
    <property type="project" value="UniProtKB-SubCell"/>
</dbReference>
<dbReference type="CDD" id="cd12372">
    <property type="entry name" value="RRM_CFIm68_CFIm59"/>
    <property type="match status" value="1"/>
</dbReference>
<feature type="region of interest" description="Disordered" evidence="3">
    <location>
        <begin position="312"/>
        <end position="378"/>
    </location>
</feature>
<dbReference type="InterPro" id="IPR035979">
    <property type="entry name" value="RBD_domain_sf"/>
</dbReference>
<feature type="compositionally biased region" description="Basic and acidic residues" evidence="3">
    <location>
        <begin position="617"/>
        <end position="640"/>
    </location>
</feature>
<evidence type="ECO:0000256" key="2">
    <source>
        <dbReference type="PROSITE-ProRule" id="PRU00176"/>
    </source>
</evidence>
<protein>
    <recommendedName>
        <fullName evidence="4">RRM domain-containing protein</fullName>
    </recommendedName>
</protein>
<dbReference type="OrthoDB" id="439808at2759"/>
<feature type="region of interest" description="Disordered" evidence="3">
    <location>
        <begin position="1"/>
        <end position="29"/>
    </location>
</feature>
<dbReference type="PANTHER" id="PTHR23204">
    <property type="entry name" value="CLEAVAGE AND POLYADENYLATION SPECIFIC FACTOR"/>
    <property type="match status" value="1"/>
</dbReference>
<feature type="compositionally biased region" description="Gly residues" evidence="3">
    <location>
        <begin position="341"/>
        <end position="373"/>
    </location>
</feature>
<evidence type="ECO:0000256" key="1">
    <source>
        <dbReference type="ARBA" id="ARBA00006265"/>
    </source>
</evidence>
<evidence type="ECO:0000259" key="4">
    <source>
        <dbReference type="PROSITE" id="PS50102"/>
    </source>
</evidence>
<proteinExistence type="inferred from homology"/>
<dbReference type="InterPro" id="IPR012677">
    <property type="entry name" value="Nucleotide-bd_a/b_plait_sf"/>
</dbReference>
<dbReference type="SUPFAM" id="SSF54928">
    <property type="entry name" value="RNA-binding domain, RBD"/>
    <property type="match status" value="1"/>
</dbReference>
<dbReference type="PROSITE" id="PS50102">
    <property type="entry name" value="RRM"/>
    <property type="match status" value="1"/>
</dbReference>
<keyword evidence="2" id="KW-0694">RNA-binding</keyword>
<dbReference type="InterPro" id="IPR034772">
    <property type="entry name" value="CPSF6/7"/>
</dbReference>
<dbReference type="GO" id="GO:0006397">
    <property type="term" value="P:mRNA processing"/>
    <property type="evidence" value="ECO:0007669"/>
    <property type="project" value="UniProtKB-KW"/>
</dbReference>
<comment type="caution">
    <text evidence="5">The sequence shown here is derived from an EMBL/GenBank/DDBJ whole genome shotgun (WGS) entry which is preliminary data.</text>
</comment>
<feature type="region of interest" description="Disordered" evidence="3">
    <location>
        <begin position="493"/>
        <end position="640"/>
    </location>
</feature>
<feature type="compositionally biased region" description="Acidic residues" evidence="3">
    <location>
        <begin position="1"/>
        <end position="13"/>
    </location>
</feature>
<evidence type="ECO:0000256" key="3">
    <source>
        <dbReference type="SAM" id="MobiDB-lite"/>
    </source>
</evidence>
<feature type="compositionally biased region" description="Basic and acidic residues" evidence="3">
    <location>
        <begin position="501"/>
        <end position="510"/>
    </location>
</feature>
<sequence>MVEEQIDYNEEEYGGVQRTQYQGGGTIPALADDELMGEEDDYDDLYNDVNVGEGFLQLHQSEAPVPPGAVGNGGFQTQKTDVPEQRADDGGSQELNIPGGSIAGAHYPDQQEGPSAVKGPEVGSGYPDGSSVLHRGKVVEMPHDAQLKTMGVPGSTPVPPSSVVNSSGMPGKINNEPMPVLNSSNGVPRGVPQTSANQINGNVDINHPIVNENQMRPPVENGQTTLFVGELHWWTTDAELESALSQYGRVKEIKFFDERASGKSKGYCQVEFYEAAAAAACKEGMNGHIFNGRVCVVAFASPQTLKQMGASYANKNQPQPQGRRPMNDGGGRGSNTNYQSGDGGRNSGQGGWGRGGQGVLNRGPGRGRGGGMGPRNMVGNSAGVGVGASGGGYGQSFAGPAFGGPAGGMMTPPGMIGSGFDPAFMGRGGGYGGFPGPTFPGMLPSFPAVNAMGFSGVAPHVNPAFFGRGMAAHGMGMMSSAGMEGHHAGMWNDPNMSGWGGEEHGQRTRESSYGGEDVASEYGYGEANPDKGVRSSGASREKERGSELDRSGTSERRPRDEREQEWDRSEREHRDRHNKEEKDGYRDHRQRERDLEYNHDRDRGQSSSRPRSRSRAMPREDHRSRSRDVDYGKRRRLPSE</sequence>
<organism evidence="5 6">
    <name type="scientific">Morella rubra</name>
    <name type="common">Chinese bayberry</name>
    <dbReference type="NCBI Taxonomy" id="262757"/>
    <lineage>
        <taxon>Eukaryota</taxon>
        <taxon>Viridiplantae</taxon>
        <taxon>Streptophyta</taxon>
        <taxon>Embryophyta</taxon>
        <taxon>Tracheophyta</taxon>
        <taxon>Spermatophyta</taxon>
        <taxon>Magnoliopsida</taxon>
        <taxon>eudicotyledons</taxon>
        <taxon>Gunneridae</taxon>
        <taxon>Pentapetalae</taxon>
        <taxon>rosids</taxon>
        <taxon>fabids</taxon>
        <taxon>Fagales</taxon>
        <taxon>Myricaceae</taxon>
        <taxon>Morella</taxon>
    </lineage>
</organism>
<evidence type="ECO:0000313" key="6">
    <source>
        <dbReference type="Proteomes" id="UP000516437"/>
    </source>
</evidence>
<feature type="region of interest" description="Disordered" evidence="3">
    <location>
        <begin position="63"/>
        <end position="132"/>
    </location>
</feature>
<dbReference type="Pfam" id="PF00076">
    <property type="entry name" value="RRM_1"/>
    <property type="match status" value="1"/>
</dbReference>
<dbReference type="SMART" id="SM00360">
    <property type="entry name" value="RRM"/>
    <property type="match status" value="1"/>
</dbReference>
<dbReference type="Gene3D" id="3.30.70.330">
    <property type="match status" value="1"/>
</dbReference>
<dbReference type="GO" id="GO:0003723">
    <property type="term" value="F:RNA binding"/>
    <property type="evidence" value="ECO:0007669"/>
    <property type="project" value="UniProtKB-UniRule"/>
</dbReference>
<name>A0A6A1UQG4_9ROSI</name>
<reference evidence="5 6" key="1">
    <citation type="journal article" date="2019" name="Plant Biotechnol. J.">
        <title>The red bayberry genome and genetic basis of sex determination.</title>
        <authorList>
            <person name="Jia H.M."/>
            <person name="Jia H.J."/>
            <person name="Cai Q.L."/>
            <person name="Wang Y."/>
            <person name="Zhao H.B."/>
            <person name="Yang W.F."/>
            <person name="Wang G.Y."/>
            <person name="Li Y.H."/>
            <person name="Zhan D.L."/>
            <person name="Shen Y.T."/>
            <person name="Niu Q.F."/>
            <person name="Chang L."/>
            <person name="Qiu J."/>
            <person name="Zhao L."/>
            <person name="Xie H.B."/>
            <person name="Fu W.Y."/>
            <person name="Jin J."/>
            <person name="Li X.W."/>
            <person name="Jiao Y."/>
            <person name="Zhou C.C."/>
            <person name="Tu T."/>
            <person name="Chai C.Y."/>
            <person name="Gao J.L."/>
            <person name="Fan L.J."/>
            <person name="van de Weg E."/>
            <person name="Wang J.Y."/>
            <person name="Gao Z.S."/>
        </authorList>
    </citation>
    <scope>NUCLEOTIDE SEQUENCE [LARGE SCALE GENOMIC DNA]</scope>
    <source>
        <tissue evidence="5">Leaves</tissue>
    </source>
</reference>
<dbReference type="EMBL" id="RXIC02000026">
    <property type="protein sequence ID" value="KAB1202552.1"/>
    <property type="molecule type" value="Genomic_DNA"/>
</dbReference>
<keyword evidence="6" id="KW-1185">Reference proteome</keyword>
<dbReference type="Proteomes" id="UP000516437">
    <property type="component" value="Chromosome 8"/>
</dbReference>
<evidence type="ECO:0000313" key="5">
    <source>
        <dbReference type="EMBL" id="KAB1202552.1"/>
    </source>
</evidence>
<dbReference type="InterPro" id="IPR000504">
    <property type="entry name" value="RRM_dom"/>
</dbReference>
<gene>
    <name evidence="5" type="ORF">CJ030_MR8G028978</name>
</gene>
<dbReference type="AlphaFoldDB" id="A0A6A1UQG4"/>
<feature type="compositionally biased region" description="Basic and acidic residues" evidence="3">
    <location>
        <begin position="528"/>
        <end position="604"/>
    </location>
</feature>
<feature type="domain" description="RRM" evidence="4">
    <location>
        <begin position="224"/>
        <end position="302"/>
    </location>
</feature>